<organism evidence="2 3">
    <name type="scientific">Malus baccata</name>
    <name type="common">Siberian crab apple</name>
    <name type="synonym">Pyrus baccata</name>
    <dbReference type="NCBI Taxonomy" id="106549"/>
    <lineage>
        <taxon>Eukaryota</taxon>
        <taxon>Viridiplantae</taxon>
        <taxon>Streptophyta</taxon>
        <taxon>Embryophyta</taxon>
        <taxon>Tracheophyta</taxon>
        <taxon>Spermatophyta</taxon>
        <taxon>Magnoliopsida</taxon>
        <taxon>eudicotyledons</taxon>
        <taxon>Gunneridae</taxon>
        <taxon>Pentapetalae</taxon>
        <taxon>rosids</taxon>
        <taxon>fabids</taxon>
        <taxon>Rosales</taxon>
        <taxon>Rosaceae</taxon>
        <taxon>Amygdaloideae</taxon>
        <taxon>Maleae</taxon>
        <taxon>Malus</taxon>
    </lineage>
</organism>
<proteinExistence type="predicted"/>
<reference evidence="2 3" key="1">
    <citation type="journal article" date="2019" name="G3 (Bethesda)">
        <title>Sequencing of a Wild Apple (Malus baccata) Genome Unravels the Differences Between Cultivated and Wild Apple Species Regarding Disease Resistance and Cold Tolerance.</title>
        <authorList>
            <person name="Chen X."/>
        </authorList>
    </citation>
    <scope>NUCLEOTIDE SEQUENCE [LARGE SCALE GENOMIC DNA]</scope>
    <source>
        <strain evidence="3">cv. Shandingzi</strain>
        <tissue evidence="2">Leaves</tissue>
    </source>
</reference>
<keyword evidence="1" id="KW-0732">Signal</keyword>
<dbReference type="AlphaFoldDB" id="A0A540MF94"/>
<keyword evidence="3" id="KW-1185">Reference proteome</keyword>
<evidence type="ECO:0000313" key="3">
    <source>
        <dbReference type="Proteomes" id="UP000315295"/>
    </source>
</evidence>
<evidence type="ECO:0008006" key="4">
    <source>
        <dbReference type="Google" id="ProtNLM"/>
    </source>
</evidence>
<comment type="caution">
    <text evidence="2">The sequence shown here is derived from an EMBL/GenBank/DDBJ whole genome shotgun (WGS) entry which is preliminary data.</text>
</comment>
<sequence>MRPPLPWTTPWSGTISLIAVTPVGLFRVGSESGSWVRVSSCSGRVSGWPLVGVEGLSEIREPCEGSVCFAVLLPETFELFMIDYVILCFN</sequence>
<protein>
    <recommendedName>
        <fullName evidence="4">Secreted protein</fullName>
    </recommendedName>
</protein>
<name>A0A540MF94_MALBA</name>
<evidence type="ECO:0000313" key="2">
    <source>
        <dbReference type="EMBL" id="TQD97416.1"/>
    </source>
</evidence>
<evidence type="ECO:0000256" key="1">
    <source>
        <dbReference type="SAM" id="SignalP"/>
    </source>
</evidence>
<feature type="signal peptide" evidence="1">
    <location>
        <begin position="1"/>
        <end position="25"/>
    </location>
</feature>
<dbReference type="Proteomes" id="UP000315295">
    <property type="component" value="Unassembled WGS sequence"/>
</dbReference>
<dbReference type="EMBL" id="VIEB01000273">
    <property type="protein sequence ID" value="TQD97416.1"/>
    <property type="molecule type" value="Genomic_DNA"/>
</dbReference>
<accession>A0A540MF94</accession>
<gene>
    <name evidence="2" type="ORF">C1H46_016995</name>
</gene>
<feature type="chain" id="PRO_5021994440" description="Secreted protein" evidence="1">
    <location>
        <begin position="26"/>
        <end position="90"/>
    </location>
</feature>